<organism evidence="2 3">
    <name type="scientific">Paenibacillus xylanexedens</name>
    <dbReference type="NCBI Taxonomy" id="528191"/>
    <lineage>
        <taxon>Bacteria</taxon>
        <taxon>Bacillati</taxon>
        <taxon>Bacillota</taxon>
        <taxon>Bacilli</taxon>
        <taxon>Bacillales</taxon>
        <taxon>Paenibacillaceae</taxon>
        <taxon>Paenibacillus</taxon>
    </lineage>
</organism>
<comment type="caution">
    <text evidence="2">The sequence shown here is derived from an EMBL/GenBank/DDBJ whole genome shotgun (WGS) entry which is preliminary data.</text>
</comment>
<name>A0ABS4RR24_PAEXY</name>
<gene>
    <name evidence="2" type="ORF">J2Z28_001956</name>
</gene>
<evidence type="ECO:0000259" key="1">
    <source>
        <dbReference type="Pfam" id="PF12728"/>
    </source>
</evidence>
<accession>A0ABS4RR24</accession>
<sequence>MSNRRVFTWDQLPEILTAQDIADIMVLSRKRVYELMQIHPDHGGIPNFIIGASRRVDKSDLLQWKEGLKEATR</sequence>
<dbReference type="EMBL" id="JAGIKV010000006">
    <property type="protein sequence ID" value="MBP2245338.1"/>
    <property type="molecule type" value="Genomic_DNA"/>
</dbReference>
<keyword evidence="3" id="KW-1185">Reference proteome</keyword>
<dbReference type="Pfam" id="PF12728">
    <property type="entry name" value="HTH_17"/>
    <property type="match status" value="1"/>
</dbReference>
<evidence type="ECO:0000313" key="2">
    <source>
        <dbReference type="EMBL" id="MBP2245338.1"/>
    </source>
</evidence>
<dbReference type="RefSeq" id="WP_211082138.1">
    <property type="nucleotide sequence ID" value="NZ_CBCSLC010000003.1"/>
</dbReference>
<protein>
    <recommendedName>
        <fullName evidence="1">Helix-turn-helix domain-containing protein</fullName>
    </recommendedName>
</protein>
<dbReference type="InterPro" id="IPR041657">
    <property type="entry name" value="HTH_17"/>
</dbReference>
<dbReference type="Proteomes" id="UP000810207">
    <property type="component" value="Unassembled WGS sequence"/>
</dbReference>
<feature type="domain" description="Helix-turn-helix" evidence="1">
    <location>
        <begin position="16"/>
        <end position="67"/>
    </location>
</feature>
<proteinExistence type="predicted"/>
<evidence type="ECO:0000313" key="3">
    <source>
        <dbReference type="Proteomes" id="UP000810207"/>
    </source>
</evidence>
<reference evidence="2 3" key="1">
    <citation type="submission" date="2021-03" db="EMBL/GenBank/DDBJ databases">
        <title>Genomic Encyclopedia of Type Strains, Phase IV (KMG-IV): sequencing the most valuable type-strain genomes for metagenomic binning, comparative biology and taxonomic classification.</title>
        <authorList>
            <person name="Goeker M."/>
        </authorList>
    </citation>
    <scope>NUCLEOTIDE SEQUENCE [LARGE SCALE GENOMIC DNA]</scope>
    <source>
        <strain evidence="2 3">DSM 21292</strain>
    </source>
</reference>